<organism evidence="10 11">
    <name type="scientific">SAR324 cluster bacterium</name>
    <dbReference type="NCBI Taxonomy" id="2024889"/>
    <lineage>
        <taxon>Bacteria</taxon>
        <taxon>Deltaproteobacteria</taxon>
        <taxon>SAR324 cluster</taxon>
    </lineage>
</organism>
<evidence type="ECO:0000313" key="11">
    <source>
        <dbReference type="Proteomes" id="UP000218113"/>
    </source>
</evidence>
<evidence type="ECO:0000256" key="1">
    <source>
        <dbReference type="ARBA" id="ARBA00004184"/>
    </source>
</evidence>
<evidence type="ECO:0000256" key="4">
    <source>
        <dbReference type="ARBA" id="ARBA00023065"/>
    </source>
</evidence>
<dbReference type="GO" id="GO:0045259">
    <property type="term" value="C:proton-transporting ATP synthase complex"/>
    <property type="evidence" value="ECO:0007669"/>
    <property type="project" value="UniProtKB-KW"/>
</dbReference>
<keyword evidence="5" id="KW-0472">Membrane</keyword>
<dbReference type="CDD" id="cd12152">
    <property type="entry name" value="F1-ATPase_delta"/>
    <property type="match status" value="1"/>
</dbReference>
<feature type="domain" description="ATP synthase F1 complex delta/epsilon subunit N-terminal" evidence="9">
    <location>
        <begin position="3"/>
        <end position="78"/>
    </location>
</feature>
<comment type="subcellular location">
    <subcellularLocation>
        <location evidence="1">Endomembrane system</location>
        <topology evidence="1">Peripheral membrane protein</topology>
    </subcellularLocation>
</comment>
<dbReference type="AlphaFoldDB" id="A0A2A4T3U2"/>
<keyword evidence="6 8" id="KW-0139">CF(1)</keyword>
<keyword evidence="7 8" id="KW-0066">ATP synthesis</keyword>
<gene>
    <name evidence="10" type="primary">atpC</name>
    <name evidence="10" type="ORF">COB67_06820</name>
</gene>
<sequence length="80" mass="8602">MALQLEVVTPREILLTAEADYVTIPGVIGELGILPGHLPVLTELKEGVLSYKKGSETKEVNIQSGYAEVLKDKITVLAVV</sequence>
<accession>A0A2A4T3U2</accession>
<dbReference type="InterPro" id="IPR036771">
    <property type="entry name" value="ATPsynth_dsu/esu_N"/>
</dbReference>
<dbReference type="SUPFAM" id="SSF51344">
    <property type="entry name" value="Epsilon subunit of F1F0-ATP synthase N-terminal domain"/>
    <property type="match status" value="1"/>
</dbReference>
<proteinExistence type="inferred from homology"/>
<evidence type="ECO:0000256" key="5">
    <source>
        <dbReference type="ARBA" id="ARBA00023136"/>
    </source>
</evidence>
<dbReference type="InterPro" id="IPR001469">
    <property type="entry name" value="ATP_synth_F1_dsu/esu"/>
</dbReference>
<name>A0A2A4T3U2_9DELT</name>
<dbReference type="GO" id="GO:0046933">
    <property type="term" value="F:proton-transporting ATP synthase activity, rotational mechanism"/>
    <property type="evidence" value="ECO:0007669"/>
    <property type="project" value="InterPro"/>
</dbReference>
<evidence type="ECO:0000313" key="10">
    <source>
        <dbReference type="EMBL" id="PCI28286.1"/>
    </source>
</evidence>
<dbReference type="EMBL" id="NVSR01000037">
    <property type="protein sequence ID" value="PCI28286.1"/>
    <property type="molecule type" value="Genomic_DNA"/>
</dbReference>
<comment type="similarity">
    <text evidence="2 8">Belongs to the ATPase epsilon chain family.</text>
</comment>
<dbReference type="GO" id="GO:0012505">
    <property type="term" value="C:endomembrane system"/>
    <property type="evidence" value="ECO:0007669"/>
    <property type="project" value="UniProtKB-SubCell"/>
</dbReference>
<comment type="caution">
    <text evidence="10">The sequence shown here is derived from an EMBL/GenBank/DDBJ whole genome shotgun (WGS) entry which is preliminary data.</text>
</comment>
<evidence type="ECO:0000256" key="2">
    <source>
        <dbReference type="ARBA" id="ARBA00005712"/>
    </source>
</evidence>
<dbReference type="InterPro" id="IPR020546">
    <property type="entry name" value="ATP_synth_F1_dsu/esu_N"/>
</dbReference>
<evidence type="ECO:0000256" key="6">
    <source>
        <dbReference type="ARBA" id="ARBA00023196"/>
    </source>
</evidence>
<comment type="subunit">
    <text evidence="8">F-type ATPases have 2 components, CF(1) - the catalytic core - and CF(0) - the membrane proton channel. CF(1) has five subunits: alpha(3), beta(3), gamma(1), delta(1), epsilon(1). CF(0) has three main subunits: a, b and c.</text>
</comment>
<reference evidence="11" key="1">
    <citation type="submission" date="2017-08" db="EMBL/GenBank/DDBJ databases">
        <title>A dynamic microbial community with high functional redundancy inhabits the cold, oxic subseafloor aquifer.</title>
        <authorList>
            <person name="Tully B.J."/>
            <person name="Wheat C.G."/>
            <person name="Glazer B.T."/>
            <person name="Huber J.A."/>
        </authorList>
    </citation>
    <scope>NUCLEOTIDE SEQUENCE [LARGE SCALE GENOMIC DNA]</scope>
</reference>
<dbReference type="Proteomes" id="UP000218113">
    <property type="component" value="Unassembled WGS sequence"/>
</dbReference>
<protein>
    <submittedName>
        <fullName evidence="10">ATP synthase F1 subunit epsilon</fullName>
    </submittedName>
</protein>
<dbReference type="Pfam" id="PF02823">
    <property type="entry name" value="ATP-synt_DE_N"/>
    <property type="match status" value="1"/>
</dbReference>
<dbReference type="NCBIfam" id="TIGR01216">
    <property type="entry name" value="ATP_synt_epsi"/>
    <property type="match status" value="1"/>
</dbReference>
<evidence type="ECO:0000259" key="9">
    <source>
        <dbReference type="Pfam" id="PF02823"/>
    </source>
</evidence>
<keyword evidence="3 8" id="KW-0813">Transport</keyword>
<dbReference type="PANTHER" id="PTHR13822">
    <property type="entry name" value="ATP SYNTHASE DELTA/EPSILON CHAIN"/>
    <property type="match status" value="1"/>
</dbReference>
<evidence type="ECO:0000256" key="7">
    <source>
        <dbReference type="ARBA" id="ARBA00023310"/>
    </source>
</evidence>
<dbReference type="Gene3D" id="2.60.15.10">
    <property type="entry name" value="F0F1 ATP synthase delta/epsilon subunit, N-terminal"/>
    <property type="match status" value="1"/>
</dbReference>
<evidence type="ECO:0000256" key="8">
    <source>
        <dbReference type="RuleBase" id="RU003656"/>
    </source>
</evidence>
<evidence type="ECO:0000256" key="3">
    <source>
        <dbReference type="ARBA" id="ARBA00022448"/>
    </source>
</evidence>
<dbReference type="PANTHER" id="PTHR13822:SF10">
    <property type="entry name" value="ATP SYNTHASE EPSILON CHAIN, CHLOROPLASTIC"/>
    <property type="match status" value="1"/>
</dbReference>
<keyword evidence="4 8" id="KW-0406">Ion transport</keyword>